<dbReference type="Pfam" id="PF14572">
    <property type="entry name" value="Pribosyl_synth"/>
    <property type="match status" value="1"/>
</dbReference>
<evidence type="ECO:0000313" key="2">
    <source>
        <dbReference type="EMBL" id="CAF99097.1"/>
    </source>
</evidence>
<organism evidence="2">
    <name type="scientific">Tetraodon nigroviridis</name>
    <name type="common">Spotted green pufferfish</name>
    <name type="synonym">Chelonodon nigroviridis</name>
    <dbReference type="NCBI Taxonomy" id="99883"/>
    <lineage>
        <taxon>Eukaryota</taxon>
        <taxon>Metazoa</taxon>
        <taxon>Chordata</taxon>
        <taxon>Craniata</taxon>
        <taxon>Vertebrata</taxon>
        <taxon>Euteleostomi</taxon>
        <taxon>Actinopterygii</taxon>
        <taxon>Neopterygii</taxon>
        <taxon>Teleostei</taxon>
        <taxon>Neoteleostei</taxon>
        <taxon>Acanthomorphata</taxon>
        <taxon>Eupercaria</taxon>
        <taxon>Tetraodontiformes</taxon>
        <taxon>Tetradontoidea</taxon>
        <taxon>Tetraodontidae</taxon>
        <taxon>Tetraodon</taxon>
    </lineage>
</organism>
<dbReference type="GO" id="GO:0000287">
    <property type="term" value="F:magnesium ion binding"/>
    <property type="evidence" value="ECO:0007669"/>
    <property type="project" value="InterPro"/>
</dbReference>
<protein>
    <submittedName>
        <fullName evidence="2">(spotted green pufferfish) hypothetical protein</fullName>
    </submittedName>
</protein>
<dbReference type="InterPro" id="IPR005946">
    <property type="entry name" value="Rib-P_diPkinase"/>
</dbReference>
<dbReference type="EMBL" id="CAAE01014573">
    <property type="protein sequence ID" value="CAF99097.1"/>
    <property type="molecule type" value="Genomic_DNA"/>
</dbReference>
<dbReference type="FunFam" id="3.40.50.2020:FF:000014">
    <property type="entry name" value="Ribose-phosphate pyrophosphokinase 1"/>
    <property type="match status" value="1"/>
</dbReference>
<evidence type="ECO:0000256" key="1">
    <source>
        <dbReference type="ARBA" id="ARBA00022727"/>
    </source>
</evidence>
<dbReference type="KEGG" id="tng:GSTEN00017058G001"/>
<dbReference type="AlphaFoldDB" id="Q4SJT5"/>
<gene>
    <name evidence="2" type="ORF">GSTENG00017058001</name>
</gene>
<keyword evidence="1" id="KW-0545">Nucleotide biosynthesis</keyword>
<name>Q4SJT5_TETNG</name>
<reference evidence="2" key="2">
    <citation type="submission" date="2004-02" db="EMBL/GenBank/DDBJ databases">
        <authorList>
            <consortium name="Genoscope"/>
            <consortium name="Whitehead Institute Centre for Genome Research"/>
        </authorList>
    </citation>
    <scope>NUCLEOTIDE SEQUENCE</scope>
</reference>
<proteinExistence type="predicted"/>
<accession>Q4SJT5</accession>
<dbReference type="OrthoDB" id="413572at2759"/>
<comment type="caution">
    <text evidence="2">The sequence shown here is derived from an EMBL/GenBank/DDBJ whole genome shotgun (WGS) entry which is preliminary data.</text>
</comment>
<reference evidence="2" key="1">
    <citation type="journal article" date="2004" name="Nature">
        <title>Genome duplication in the teleost fish Tetraodon nigroviridis reveals the early vertebrate proto-karyotype.</title>
        <authorList>
            <person name="Jaillon O."/>
            <person name="Aury J.-M."/>
            <person name="Brunet F."/>
            <person name="Petit J.-L."/>
            <person name="Stange-Thomann N."/>
            <person name="Mauceli E."/>
            <person name="Bouneau L."/>
            <person name="Fischer C."/>
            <person name="Ozouf-Costaz C."/>
            <person name="Bernot A."/>
            <person name="Nicaud S."/>
            <person name="Jaffe D."/>
            <person name="Fisher S."/>
            <person name="Lutfalla G."/>
            <person name="Dossat C."/>
            <person name="Segurens B."/>
            <person name="Dasilva C."/>
            <person name="Salanoubat M."/>
            <person name="Levy M."/>
            <person name="Boudet N."/>
            <person name="Castellano S."/>
            <person name="Anthouard V."/>
            <person name="Jubin C."/>
            <person name="Castelli V."/>
            <person name="Katinka M."/>
            <person name="Vacherie B."/>
            <person name="Biemont C."/>
            <person name="Skalli Z."/>
            <person name="Cattolico L."/>
            <person name="Poulain J."/>
            <person name="De Berardinis V."/>
            <person name="Cruaud C."/>
            <person name="Duprat S."/>
            <person name="Brottier P."/>
            <person name="Coutanceau J.-P."/>
            <person name="Gouzy J."/>
            <person name="Parra G."/>
            <person name="Lardier G."/>
            <person name="Chapple C."/>
            <person name="McKernan K.J."/>
            <person name="McEwan P."/>
            <person name="Bosak S."/>
            <person name="Kellis M."/>
            <person name="Volff J.-N."/>
            <person name="Guigo R."/>
            <person name="Zody M.C."/>
            <person name="Mesirov J."/>
            <person name="Lindblad-Toh K."/>
            <person name="Birren B."/>
            <person name="Nusbaum C."/>
            <person name="Kahn D."/>
            <person name="Robinson-Rechavi M."/>
            <person name="Laudet V."/>
            <person name="Schachter V."/>
            <person name="Quetier F."/>
            <person name="Saurin W."/>
            <person name="Scarpelli C."/>
            <person name="Wincker P."/>
            <person name="Lander E.S."/>
            <person name="Weissenbach J."/>
            <person name="Roest Crollius H."/>
        </authorList>
    </citation>
    <scope>NUCLEOTIDE SEQUENCE [LARGE SCALE GENOMIC DNA]</scope>
</reference>
<sequence>VQVIDISMILREAIRRTHNGESVSYLFSHVPL</sequence>
<dbReference type="GO" id="GO:0009165">
    <property type="term" value="P:nucleotide biosynthetic process"/>
    <property type="evidence" value="ECO:0007669"/>
    <property type="project" value="UniProtKB-KW"/>
</dbReference>
<feature type="non-terminal residue" evidence="2">
    <location>
        <position position="1"/>
    </location>
</feature>